<feature type="domain" description="Cytochrome c" evidence="5">
    <location>
        <begin position="55"/>
        <end position="144"/>
    </location>
</feature>
<proteinExistence type="predicted"/>
<dbReference type="InterPro" id="IPR030999">
    <property type="entry name" value="Thiosulf_SoxX"/>
</dbReference>
<dbReference type="NCBIfam" id="TIGR04485">
    <property type="entry name" value="thiosulf_SoxX"/>
    <property type="match status" value="1"/>
</dbReference>
<dbReference type="InterPro" id="IPR009056">
    <property type="entry name" value="Cyt_c-like_dom"/>
</dbReference>
<keyword evidence="1 4" id="KW-0349">Heme</keyword>
<dbReference type="Gene3D" id="1.10.760.10">
    <property type="entry name" value="Cytochrome c-like domain"/>
    <property type="match status" value="1"/>
</dbReference>
<gene>
    <name evidence="6" type="ORF">BWK73_10890</name>
</gene>
<comment type="caution">
    <text evidence="6">The sequence shown here is derived from an EMBL/GenBank/DDBJ whole genome shotgun (WGS) entry which is preliminary data.</text>
</comment>
<evidence type="ECO:0000256" key="4">
    <source>
        <dbReference type="PROSITE-ProRule" id="PRU00433"/>
    </source>
</evidence>
<keyword evidence="3 4" id="KW-0408">Iron</keyword>
<dbReference type="PROSITE" id="PS51007">
    <property type="entry name" value="CYTC"/>
    <property type="match status" value="1"/>
</dbReference>
<dbReference type="SUPFAM" id="SSF46626">
    <property type="entry name" value="Cytochrome c"/>
    <property type="match status" value="1"/>
</dbReference>
<protein>
    <submittedName>
        <fullName evidence="6">Sulfur oxidation c-type cytochrome SoxX</fullName>
    </submittedName>
</protein>
<dbReference type="GO" id="GO:0020037">
    <property type="term" value="F:heme binding"/>
    <property type="evidence" value="ECO:0007669"/>
    <property type="project" value="InterPro"/>
</dbReference>
<evidence type="ECO:0000256" key="3">
    <source>
        <dbReference type="ARBA" id="ARBA00023004"/>
    </source>
</evidence>
<name>A0A1Y1QU73_9GAMM</name>
<dbReference type="Pfam" id="PF00034">
    <property type="entry name" value="Cytochrom_C"/>
    <property type="match status" value="1"/>
</dbReference>
<accession>A0A1Y1QU73</accession>
<reference evidence="6 7" key="1">
    <citation type="submission" date="2017-01" db="EMBL/GenBank/DDBJ databases">
        <title>Novel large sulfur bacteria in the metagenomes of groundwater-fed chemosynthetic microbial mats in the Lake Huron basin.</title>
        <authorList>
            <person name="Sharrar A.M."/>
            <person name="Flood B.E."/>
            <person name="Bailey J.V."/>
            <person name="Jones D.S."/>
            <person name="Biddanda B."/>
            <person name="Ruberg S.A."/>
            <person name="Marcus D.N."/>
            <person name="Dick G.J."/>
        </authorList>
    </citation>
    <scope>NUCLEOTIDE SEQUENCE [LARGE SCALE GENOMIC DNA]</scope>
    <source>
        <strain evidence="6">A8</strain>
    </source>
</reference>
<dbReference type="InterPro" id="IPR036909">
    <property type="entry name" value="Cyt_c-like_dom_sf"/>
</dbReference>
<evidence type="ECO:0000313" key="6">
    <source>
        <dbReference type="EMBL" id="OQX13969.1"/>
    </source>
</evidence>
<dbReference type="AlphaFoldDB" id="A0A1Y1QU73"/>
<dbReference type="GO" id="GO:0009055">
    <property type="term" value="F:electron transfer activity"/>
    <property type="evidence" value="ECO:0007669"/>
    <property type="project" value="InterPro"/>
</dbReference>
<evidence type="ECO:0000313" key="7">
    <source>
        <dbReference type="Proteomes" id="UP000192491"/>
    </source>
</evidence>
<evidence type="ECO:0000256" key="1">
    <source>
        <dbReference type="ARBA" id="ARBA00022617"/>
    </source>
</evidence>
<evidence type="ECO:0000259" key="5">
    <source>
        <dbReference type="PROSITE" id="PS51007"/>
    </source>
</evidence>
<dbReference type="GO" id="GO:0046872">
    <property type="term" value="F:metal ion binding"/>
    <property type="evidence" value="ECO:0007669"/>
    <property type="project" value="UniProtKB-KW"/>
</dbReference>
<evidence type="ECO:0000256" key="2">
    <source>
        <dbReference type="ARBA" id="ARBA00022723"/>
    </source>
</evidence>
<organism evidence="6 7">
    <name type="scientific">Thiothrix lacustris</name>
    <dbReference type="NCBI Taxonomy" id="525917"/>
    <lineage>
        <taxon>Bacteria</taxon>
        <taxon>Pseudomonadati</taxon>
        <taxon>Pseudomonadota</taxon>
        <taxon>Gammaproteobacteria</taxon>
        <taxon>Thiotrichales</taxon>
        <taxon>Thiotrichaceae</taxon>
        <taxon>Thiothrix</taxon>
    </lineage>
</organism>
<sequence length="144" mass="15387">MSFREEIVMRKLFRTLTLTVTVSVLALTAGLSSGYAAEAKKADAAKADAKPAEAKKEMTGKDIAFDRALGNCLACHMIQGGELAGNIGPPLIAMAARYPDKAKLKAQIYDARVANPDTIMIPFGPMGVLNDEQLDKVVEYISGL</sequence>
<dbReference type="EMBL" id="MTEJ01000037">
    <property type="protein sequence ID" value="OQX13969.1"/>
    <property type="molecule type" value="Genomic_DNA"/>
</dbReference>
<keyword evidence="2 4" id="KW-0479">Metal-binding</keyword>
<dbReference type="Proteomes" id="UP000192491">
    <property type="component" value="Unassembled WGS sequence"/>
</dbReference>